<gene>
    <name evidence="1" type="ORF">Pla52n_29700</name>
</gene>
<organism evidence="1 2">
    <name type="scientific">Stieleria varia</name>
    <dbReference type="NCBI Taxonomy" id="2528005"/>
    <lineage>
        <taxon>Bacteria</taxon>
        <taxon>Pseudomonadati</taxon>
        <taxon>Planctomycetota</taxon>
        <taxon>Planctomycetia</taxon>
        <taxon>Pirellulales</taxon>
        <taxon>Pirellulaceae</taxon>
        <taxon>Stieleria</taxon>
    </lineage>
</organism>
<sequence length="71" mass="7508">MTNATDALTDNIDIEPAGDAEVRAADGGPVELADQAAEAWAGVLIDIYEKHKQAQLSEAQEAIKEGLSDQQ</sequence>
<name>A0A5C6AY23_9BACT</name>
<protein>
    <submittedName>
        <fullName evidence="1">Uncharacterized protein</fullName>
    </submittedName>
</protein>
<comment type="caution">
    <text evidence="1">The sequence shown here is derived from an EMBL/GenBank/DDBJ whole genome shotgun (WGS) entry which is preliminary data.</text>
</comment>
<evidence type="ECO:0000313" key="1">
    <source>
        <dbReference type="EMBL" id="TWU04925.1"/>
    </source>
</evidence>
<dbReference type="Proteomes" id="UP000320176">
    <property type="component" value="Unassembled WGS sequence"/>
</dbReference>
<keyword evidence="2" id="KW-1185">Reference proteome</keyword>
<reference evidence="1 2" key="1">
    <citation type="submission" date="2019-02" db="EMBL/GenBank/DDBJ databases">
        <title>Deep-cultivation of Planctomycetes and their phenomic and genomic characterization uncovers novel biology.</title>
        <authorList>
            <person name="Wiegand S."/>
            <person name="Jogler M."/>
            <person name="Boedeker C."/>
            <person name="Pinto D."/>
            <person name="Vollmers J."/>
            <person name="Rivas-Marin E."/>
            <person name="Kohn T."/>
            <person name="Peeters S.H."/>
            <person name="Heuer A."/>
            <person name="Rast P."/>
            <person name="Oberbeckmann S."/>
            <person name="Bunk B."/>
            <person name="Jeske O."/>
            <person name="Meyerdierks A."/>
            <person name="Storesund J.E."/>
            <person name="Kallscheuer N."/>
            <person name="Luecker S."/>
            <person name="Lage O.M."/>
            <person name="Pohl T."/>
            <person name="Merkel B.J."/>
            <person name="Hornburger P."/>
            <person name="Mueller R.-W."/>
            <person name="Bruemmer F."/>
            <person name="Labrenz M."/>
            <person name="Spormann A.M."/>
            <person name="Op Den Camp H."/>
            <person name="Overmann J."/>
            <person name="Amann R."/>
            <person name="Jetten M.S.M."/>
            <person name="Mascher T."/>
            <person name="Medema M.H."/>
            <person name="Devos D.P."/>
            <person name="Kaster A.-K."/>
            <person name="Ovreas L."/>
            <person name="Rohde M."/>
            <person name="Galperin M.Y."/>
            <person name="Jogler C."/>
        </authorList>
    </citation>
    <scope>NUCLEOTIDE SEQUENCE [LARGE SCALE GENOMIC DNA]</scope>
    <source>
        <strain evidence="1 2">Pla52n</strain>
    </source>
</reference>
<dbReference type="RefSeq" id="WP_146520255.1">
    <property type="nucleotide sequence ID" value="NZ_CP151726.1"/>
</dbReference>
<dbReference type="EMBL" id="SJPN01000003">
    <property type="protein sequence ID" value="TWU04925.1"/>
    <property type="molecule type" value="Genomic_DNA"/>
</dbReference>
<accession>A0A5C6AY23</accession>
<evidence type="ECO:0000313" key="2">
    <source>
        <dbReference type="Proteomes" id="UP000320176"/>
    </source>
</evidence>
<dbReference type="AlphaFoldDB" id="A0A5C6AY23"/>
<proteinExistence type="predicted"/>